<gene>
    <name evidence="2" type="ORF">EVAR_29208_1</name>
</gene>
<accession>A0A4C1VKL4</accession>
<dbReference type="AlphaFoldDB" id="A0A4C1VKL4"/>
<evidence type="ECO:0000313" key="3">
    <source>
        <dbReference type="Proteomes" id="UP000299102"/>
    </source>
</evidence>
<comment type="caution">
    <text evidence="2">The sequence shown here is derived from an EMBL/GenBank/DDBJ whole genome shotgun (WGS) entry which is preliminary data.</text>
</comment>
<evidence type="ECO:0000313" key="2">
    <source>
        <dbReference type="EMBL" id="GBP38265.1"/>
    </source>
</evidence>
<protein>
    <submittedName>
        <fullName evidence="2">Uncharacterized protein</fullName>
    </submittedName>
</protein>
<dbReference type="Proteomes" id="UP000299102">
    <property type="component" value="Unassembled WGS sequence"/>
</dbReference>
<evidence type="ECO:0000256" key="1">
    <source>
        <dbReference type="SAM" id="MobiDB-lite"/>
    </source>
</evidence>
<organism evidence="2 3">
    <name type="scientific">Eumeta variegata</name>
    <name type="common">Bagworm moth</name>
    <name type="synonym">Eumeta japonica</name>
    <dbReference type="NCBI Taxonomy" id="151549"/>
    <lineage>
        <taxon>Eukaryota</taxon>
        <taxon>Metazoa</taxon>
        <taxon>Ecdysozoa</taxon>
        <taxon>Arthropoda</taxon>
        <taxon>Hexapoda</taxon>
        <taxon>Insecta</taxon>
        <taxon>Pterygota</taxon>
        <taxon>Neoptera</taxon>
        <taxon>Endopterygota</taxon>
        <taxon>Lepidoptera</taxon>
        <taxon>Glossata</taxon>
        <taxon>Ditrysia</taxon>
        <taxon>Tineoidea</taxon>
        <taxon>Psychidae</taxon>
        <taxon>Oiketicinae</taxon>
        <taxon>Eumeta</taxon>
    </lineage>
</organism>
<dbReference type="EMBL" id="BGZK01000346">
    <property type="protein sequence ID" value="GBP38265.1"/>
    <property type="molecule type" value="Genomic_DNA"/>
</dbReference>
<proteinExistence type="predicted"/>
<keyword evidence="3" id="KW-1185">Reference proteome</keyword>
<feature type="region of interest" description="Disordered" evidence="1">
    <location>
        <begin position="30"/>
        <end position="73"/>
    </location>
</feature>
<reference evidence="2 3" key="1">
    <citation type="journal article" date="2019" name="Commun. Biol.">
        <title>The bagworm genome reveals a unique fibroin gene that provides high tensile strength.</title>
        <authorList>
            <person name="Kono N."/>
            <person name="Nakamura H."/>
            <person name="Ohtoshi R."/>
            <person name="Tomita M."/>
            <person name="Numata K."/>
            <person name="Arakawa K."/>
        </authorList>
    </citation>
    <scope>NUCLEOTIDE SEQUENCE [LARGE SCALE GENOMIC DNA]</scope>
</reference>
<feature type="compositionally biased region" description="Pro residues" evidence="1">
    <location>
        <begin position="55"/>
        <end position="70"/>
    </location>
</feature>
<name>A0A4C1VKL4_EUMVA</name>
<sequence length="138" mass="15623">MSSNRIWDTVWRFLRSHNGHGVNGTEAICKESRENKRRKIITAADHRPRRRTSKSPPPPHLPPARRPPPTRTGARAVSLALRLLDAQVSIAFLIEGALELKPSTLAWCGSGAADDRRHQHDDNIWDRRLKVLSETRSV</sequence>